<comment type="similarity">
    <text evidence="1">Belongs to the sigma-70 factor family. ECF subfamily.</text>
</comment>
<dbReference type="InterPro" id="IPR014284">
    <property type="entry name" value="RNA_pol_sigma-70_dom"/>
</dbReference>
<dbReference type="Gene3D" id="1.10.1740.10">
    <property type="match status" value="1"/>
</dbReference>
<evidence type="ECO:0000259" key="7">
    <source>
        <dbReference type="Pfam" id="PF08281"/>
    </source>
</evidence>
<dbReference type="NCBIfam" id="TIGR02937">
    <property type="entry name" value="sigma70-ECF"/>
    <property type="match status" value="1"/>
</dbReference>
<evidence type="ECO:0000313" key="8">
    <source>
        <dbReference type="EMBL" id="ABQ66547.1"/>
    </source>
</evidence>
<protein>
    <submittedName>
        <fullName evidence="8">RNA polymerase, sigma-24 subunit, ECF subfamily</fullName>
    </submittedName>
</protein>
<evidence type="ECO:0000256" key="5">
    <source>
        <dbReference type="SAM" id="MobiDB-lite"/>
    </source>
</evidence>
<dbReference type="InterPro" id="IPR036388">
    <property type="entry name" value="WH-like_DNA-bd_sf"/>
</dbReference>
<evidence type="ECO:0000256" key="1">
    <source>
        <dbReference type="ARBA" id="ARBA00010641"/>
    </source>
</evidence>
<dbReference type="Gene3D" id="1.10.10.10">
    <property type="entry name" value="Winged helix-like DNA-binding domain superfamily/Winged helix DNA-binding domain"/>
    <property type="match status" value="1"/>
</dbReference>
<evidence type="ECO:0000256" key="4">
    <source>
        <dbReference type="ARBA" id="ARBA00023163"/>
    </source>
</evidence>
<proteinExistence type="inferred from homology"/>
<reference evidence="8 9" key="1">
    <citation type="journal article" date="2010" name="J. Bacteriol.">
        <title>Genome sequence of the dioxin-mineralizing bacterium Sphingomonas wittichii RW1.</title>
        <authorList>
            <person name="Miller T.R."/>
            <person name="Delcher A.L."/>
            <person name="Salzberg S.L."/>
            <person name="Saunders E."/>
            <person name="Detter J.C."/>
            <person name="Halden R.U."/>
        </authorList>
    </citation>
    <scope>NUCLEOTIDE SEQUENCE [LARGE SCALE GENOMIC DNA]</scope>
    <source>
        <strain evidence="9">DSM 6014 / CCUG 31198 / JCM 15750 / NBRC 105917 / EY 4224 / RW1</strain>
    </source>
</reference>
<feature type="domain" description="RNA polymerase sigma factor 70 region 4 type 2" evidence="7">
    <location>
        <begin position="147"/>
        <end position="199"/>
    </location>
</feature>
<evidence type="ECO:0000313" key="9">
    <source>
        <dbReference type="Proteomes" id="UP000001989"/>
    </source>
</evidence>
<name>A0A9J9H841_RHIWR</name>
<keyword evidence="3" id="KW-0731">Sigma factor</keyword>
<gene>
    <name evidence="8" type="ordered locus">Swit_0176</name>
</gene>
<dbReference type="PANTHER" id="PTHR43133">
    <property type="entry name" value="RNA POLYMERASE ECF-TYPE SIGMA FACTO"/>
    <property type="match status" value="1"/>
</dbReference>
<dbReference type="GO" id="GO:0003677">
    <property type="term" value="F:DNA binding"/>
    <property type="evidence" value="ECO:0007669"/>
    <property type="project" value="InterPro"/>
</dbReference>
<keyword evidence="2" id="KW-0805">Transcription regulation</keyword>
<dbReference type="GO" id="GO:0006352">
    <property type="term" value="P:DNA-templated transcription initiation"/>
    <property type="evidence" value="ECO:0007669"/>
    <property type="project" value="InterPro"/>
</dbReference>
<dbReference type="Proteomes" id="UP000001989">
    <property type="component" value="Chromosome"/>
</dbReference>
<evidence type="ECO:0000256" key="3">
    <source>
        <dbReference type="ARBA" id="ARBA00023082"/>
    </source>
</evidence>
<dbReference type="SUPFAM" id="SSF88946">
    <property type="entry name" value="Sigma2 domain of RNA polymerase sigma factors"/>
    <property type="match status" value="1"/>
</dbReference>
<dbReference type="InterPro" id="IPR013324">
    <property type="entry name" value="RNA_pol_sigma_r3/r4-like"/>
</dbReference>
<dbReference type="InterPro" id="IPR007627">
    <property type="entry name" value="RNA_pol_sigma70_r2"/>
</dbReference>
<organism evidence="8 9">
    <name type="scientific">Rhizorhabdus wittichii (strain DSM 6014 / CCUG 31198 / JCM 15750 / NBRC 105917 / EY 4224 / RW1)</name>
    <name type="common">Sphingomonas wittichii</name>
    <dbReference type="NCBI Taxonomy" id="392499"/>
    <lineage>
        <taxon>Bacteria</taxon>
        <taxon>Pseudomonadati</taxon>
        <taxon>Pseudomonadota</taxon>
        <taxon>Alphaproteobacteria</taxon>
        <taxon>Sphingomonadales</taxon>
        <taxon>Sphingomonadaceae</taxon>
        <taxon>Rhizorhabdus</taxon>
    </lineage>
</organism>
<dbReference type="AlphaFoldDB" id="A0A9J9H841"/>
<sequence>MPPEIADGAIWSVIMVPSPSQPAPSADDTARPLSSENGPTPSLIGLAELHRVHSARLLRFFARHGARQDAADLVQESFARLAGARAKKPDMALERPAAYLSTIASNLLRDRARIAACRSTAHHIPVDEVPLAGNDPIAALEARDQLERVQATLARLSPKTRSVFLAHRRDGISYKDIANREGLSEKAVQRRMSKAIAHIKRAGRVY</sequence>
<dbReference type="Pfam" id="PF08281">
    <property type="entry name" value="Sigma70_r4_2"/>
    <property type="match status" value="1"/>
</dbReference>
<dbReference type="CDD" id="cd06171">
    <property type="entry name" value="Sigma70_r4"/>
    <property type="match status" value="1"/>
</dbReference>
<dbReference type="GO" id="GO:0016987">
    <property type="term" value="F:sigma factor activity"/>
    <property type="evidence" value="ECO:0007669"/>
    <property type="project" value="UniProtKB-KW"/>
</dbReference>
<feature type="domain" description="RNA polymerase sigma-70 region 2" evidence="6">
    <location>
        <begin position="53"/>
        <end position="113"/>
    </location>
</feature>
<dbReference type="InterPro" id="IPR013249">
    <property type="entry name" value="RNA_pol_sigma70_r4_t2"/>
</dbReference>
<dbReference type="PANTHER" id="PTHR43133:SF63">
    <property type="entry name" value="RNA POLYMERASE SIGMA FACTOR FECI-RELATED"/>
    <property type="match status" value="1"/>
</dbReference>
<dbReference type="InterPro" id="IPR039425">
    <property type="entry name" value="RNA_pol_sigma-70-like"/>
</dbReference>
<keyword evidence="9" id="KW-1185">Reference proteome</keyword>
<dbReference type="SUPFAM" id="SSF88659">
    <property type="entry name" value="Sigma3 and sigma4 domains of RNA polymerase sigma factors"/>
    <property type="match status" value="1"/>
</dbReference>
<evidence type="ECO:0000259" key="6">
    <source>
        <dbReference type="Pfam" id="PF04542"/>
    </source>
</evidence>
<dbReference type="KEGG" id="swi:Swit_0176"/>
<dbReference type="InterPro" id="IPR013325">
    <property type="entry name" value="RNA_pol_sigma_r2"/>
</dbReference>
<evidence type="ECO:0000256" key="2">
    <source>
        <dbReference type="ARBA" id="ARBA00023015"/>
    </source>
</evidence>
<feature type="region of interest" description="Disordered" evidence="5">
    <location>
        <begin position="18"/>
        <end position="39"/>
    </location>
</feature>
<accession>A0A9J9H841</accession>
<keyword evidence="4" id="KW-0804">Transcription</keyword>
<dbReference type="EMBL" id="CP000699">
    <property type="protein sequence ID" value="ABQ66547.1"/>
    <property type="molecule type" value="Genomic_DNA"/>
</dbReference>
<dbReference type="Pfam" id="PF04542">
    <property type="entry name" value="Sigma70_r2"/>
    <property type="match status" value="1"/>
</dbReference>